<reference evidence="2" key="1">
    <citation type="journal article" date="2011" name="MBio">
        <title>Novel metabolic attributes of the genus Cyanothece, comprising a group of unicellular nitrogen-fixing Cyanobacteria.</title>
        <authorList>
            <person name="Bandyopadhyay A."/>
            <person name="Elvitigala T."/>
            <person name="Welsh E."/>
            <person name="Stockel J."/>
            <person name="Liberton M."/>
            <person name="Min H."/>
            <person name="Sherman L.A."/>
            <person name="Pakrasi H.B."/>
        </authorList>
    </citation>
    <scope>NUCLEOTIDE SEQUENCE [LARGE SCALE GENOMIC DNA]</scope>
    <source>
        <strain evidence="2">PCC 7822</strain>
    </source>
</reference>
<dbReference type="KEGG" id="cyj:Cyan7822_4786"/>
<evidence type="ECO:0000313" key="2">
    <source>
        <dbReference type="Proteomes" id="UP000008206"/>
    </source>
</evidence>
<dbReference type="Proteomes" id="UP000008206">
    <property type="component" value="Chromosome"/>
</dbReference>
<name>E0UFJ3_GLOV7</name>
<dbReference type="EMBL" id="CP002198">
    <property type="protein sequence ID" value="ADN16687.1"/>
    <property type="molecule type" value="Genomic_DNA"/>
</dbReference>
<evidence type="ECO:0000313" key="1">
    <source>
        <dbReference type="EMBL" id="ADN16687.1"/>
    </source>
</evidence>
<protein>
    <submittedName>
        <fullName evidence="1">Uncharacterized protein</fullName>
    </submittedName>
</protein>
<dbReference type="AlphaFoldDB" id="E0UFJ3"/>
<keyword evidence="2" id="KW-1185">Reference proteome</keyword>
<sequence>MPSASRKIRRDLAKFSVFGTRPQNSIFMPQVPFNLRNDCRLGQWKVGEEDYRGKEIEISMIKVAQFFGNLGKITNSFWLQVWFVAAPGCDILPKNTVCLTYLKKRSIAQFSQKVTELMEKREPALGIFKGSFLKHNGDKGDYYSVAWDWRERETEEEMNQIENIADFMVNNPKMIDLSVNLIPIDDLSMDEIELLMSSAPSSEIYPVLLTPCKQGSQTKTISVSILSEKRKNCHENY</sequence>
<dbReference type="HOGENOM" id="CLU_1286527_0_0_3"/>
<dbReference type="eggNOG" id="ENOG502Z8CF">
    <property type="taxonomic scope" value="Bacteria"/>
</dbReference>
<proteinExistence type="predicted"/>
<accession>E0UFJ3</accession>
<gene>
    <name evidence="1" type="ordered locus">Cyan7822_4786</name>
</gene>
<organism evidence="1 2">
    <name type="scientific">Gloeothece verrucosa (strain PCC 7822)</name>
    <name type="common">Cyanothece sp. (strain PCC 7822)</name>
    <dbReference type="NCBI Taxonomy" id="497965"/>
    <lineage>
        <taxon>Bacteria</taxon>
        <taxon>Bacillati</taxon>
        <taxon>Cyanobacteriota</taxon>
        <taxon>Cyanophyceae</taxon>
        <taxon>Oscillatoriophycideae</taxon>
        <taxon>Chroococcales</taxon>
        <taxon>Aphanothecaceae</taxon>
        <taxon>Gloeothece</taxon>
        <taxon>Gloeothece verrucosa</taxon>
    </lineage>
</organism>